<organism evidence="2 3">
    <name type="scientific">Stephania cephalantha</name>
    <dbReference type="NCBI Taxonomy" id="152367"/>
    <lineage>
        <taxon>Eukaryota</taxon>
        <taxon>Viridiplantae</taxon>
        <taxon>Streptophyta</taxon>
        <taxon>Embryophyta</taxon>
        <taxon>Tracheophyta</taxon>
        <taxon>Spermatophyta</taxon>
        <taxon>Magnoliopsida</taxon>
        <taxon>Ranunculales</taxon>
        <taxon>Menispermaceae</taxon>
        <taxon>Menispermoideae</taxon>
        <taxon>Cissampelideae</taxon>
        <taxon>Stephania</taxon>
    </lineage>
</organism>
<proteinExistence type="predicted"/>
<keyword evidence="1" id="KW-1133">Transmembrane helix</keyword>
<evidence type="ECO:0000313" key="3">
    <source>
        <dbReference type="Proteomes" id="UP001419268"/>
    </source>
</evidence>
<comment type="caution">
    <text evidence="2">The sequence shown here is derived from an EMBL/GenBank/DDBJ whole genome shotgun (WGS) entry which is preliminary data.</text>
</comment>
<sequence>MVIDENPTARHMQRSSCIAKFKGEIWEFLFLVFLGNILLYIYIRRFYRGDRKNHHTW</sequence>
<reference evidence="2 3" key="1">
    <citation type="submission" date="2024-01" db="EMBL/GenBank/DDBJ databases">
        <title>Genome assemblies of Stephania.</title>
        <authorList>
            <person name="Yang L."/>
        </authorList>
    </citation>
    <scope>NUCLEOTIDE SEQUENCE [LARGE SCALE GENOMIC DNA]</scope>
    <source>
        <strain evidence="2">JXDWG</strain>
        <tissue evidence="2">Leaf</tissue>
    </source>
</reference>
<evidence type="ECO:0000256" key="1">
    <source>
        <dbReference type="SAM" id="Phobius"/>
    </source>
</evidence>
<dbReference type="Proteomes" id="UP001419268">
    <property type="component" value="Unassembled WGS sequence"/>
</dbReference>
<keyword evidence="3" id="KW-1185">Reference proteome</keyword>
<accession>A0AAP0Q4D4</accession>
<evidence type="ECO:0000313" key="2">
    <source>
        <dbReference type="EMBL" id="KAK9166915.1"/>
    </source>
</evidence>
<feature type="transmembrane region" description="Helical" evidence="1">
    <location>
        <begin position="25"/>
        <end position="43"/>
    </location>
</feature>
<gene>
    <name evidence="2" type="ORF">Scep_002106</name>
</gene>
<name>A0AAP0Q4D4_9MAGN</name>
<dbReference type="EMBL" id="JBBNAG010000001">
    <property type="protein sequence ID" value="KAK9166915.1"/>
    <property type="molecule type" value="Genomic_DNA"/>
</dbReference>
<keyword evidence="1" id="KW-0812">Transmembrane</keyword>
<keyword evidence="1" id="KW-0472">Membrane</keyword>
<dbReference type="AlphaFoldDB" id="A0AAP0Q4D4"/>
<protein>
    <submittedName>
        <fullName evidence="2">Uncharacterized protein</fullName>
    </submittedName>
</protein>